<organism evidence="3 4">
    <name type="scientific">Paenibacillus phyllosphaerae</name>
    <dbReference type="NCBI Taxonomy" id="274593"/>
    <lineage>
        <taxon>Bacteria</taxon>
        <taxon>Bacillati</taxon>
        <taxon>Bacillota</taxon>
        <taxon>Bacilli</taxon>
        <taxon>Bacillales</taxon>
        <taxon>Paenibacillaceae</taxon>
        <taxon>Paenibacillus</taxon>
    </lineage>
</organism>
<dbReference type="AlphaFoldDB" id="A0A7W5FLB4"/>
<evidence type="ECO:0000256" key="1">
    <source>
        <dbReference type="ARBA" id="ARBA00006484"/>
    </source>
</evidence>
<dbReference type="RefSeq" id="WP_183597429.1">
    <property type="nucleotide sequence ID" value="NZ_JACHXK010000002.1"/>
</dbReference>
<comment type="similarity">
    <text evidence="1">Belongs to the short-chain dehydrogenases/reductases (SDR) family.</text>
</comment>
<comment type="caution">
    <text evidence="3">The sequence shown here is derived from an EMBL/GenBank/DDBJ whole genome shotgun (WGS) entry which is preliminary data.</text>
</comment>
<dbReference type="PRINTS" id="PR00080">
    <property type="entry name" value="SDRFAMILY"/>
</dbReference>
<dbReference type="Pfam" id="PF13561">
    <property type="entry name" value="adh_short_C2"/>
    <property type="match status" value="1"/>
</dbReference>
<evidence type="ECO:0000313" key="3">
    <source>
        <dbReference type="EMBL" id="MBB3108839.1"/>
    </source>
</evidence>
<gene>
    <name evidence="3" type="ORF">FHS18_000891</name>
</gene>
<dbReference type="Proteomes" id="UP000570361">
    <property type="component" value="Unassembled WGS sequence"/>
</dbReference>
<dbReference type="PRINTS" id="PR00081">
    <property type="entry name" value="GDHRDH"/>
</dbReference>
<accession>A0A7W5FLB4</accession>
<dbReference type="FunFam" id="3.40.50.720:FF:000084">
    <property type="entry name" value="Short-chain dehydrogenase reductase"/>
    <property type="match status" value="1"/>
</dbReference>
<dbReference type="SUPFAM" id="SSF51735">
    <property type="entry name" value="NAD(P)-binding Rossmann-fold domains"/>
    <property type="match status" value="1"/>
</dbReference>
<keyword evidence="2" id="KW-0560">Oxidoreductase</keyword>
<evidence type="ECO:0000313" key="4">
    <source>
        <dbReference type="Proteomes" id="UP000570361"/>
    </source>
</evidence>
<dbReference type="InterPro" id="IPR036291">
    <property type="entry name" value="NAD(P)-bd_dom_sf"/>
</dbReference>
<dbReference type="EMBL" id="JACHXK010000002">
    <property type="protein sequence ID" value="MBB3108839.1"/>
    <property type="molecule type" value="Genomic_DNA"/>
</dbReference>
<dbReference type="PROSITE" id="PS00061">
    <property type="entry name" value="ADH_SHORT"/>
    <property type="match status" value="1"/>
</dbReference>
<name>A0A7W5FLB4_9BACL</name>
<protein>
    <submittedName>
        <fullName evidence="3">NAD(P)-dependent dehydrogenase (Short-subunit alcohol dehydrogenase family)</fullName>
    </submittedName>
</protein>
<dbReference type="InterPro" id="IPR020904">
    <property type="entry name" value="Sc_DH/Rdtase_CS"/>
</dbReference>
<dbReference type="GO" id="GO:0008206">
    <property type="term" value="P:bile acid metabolic process"/>
    <property type="evidence" value="ECO:0007669"/>
    <property type="project" value="UniProtKB-ARBA"/>
</dbReference>
<dbReference type="PANTHER" id="PTHR43180">
    <property type="entry name" value="3-OXOACYL-(ACYL-CARRIER-PROTEIN) REDUCTASE (AFU_ORTHOLOGUE AFUA_6G11210)"/>
    <property type="match status" value="1"/>
</dbReference>
<keyword evidence="4" id="KW-1185">Reference proteome</keyword>
<proteinExistence type="inferred from homology"/>
<dbReference type="PANTHER" id="PTHR43180:SF66">
    <property type="entry name" value="SHORT-CHAIN DEHYDROGENASE_REDUCTASE FAMILY PROTEIN"/>
    <property type="match status" value="1"/>
</dbReference>
<dbReference type="Gene3D" id="3.40.50.720">
    <property type="entry name" value="NAD(P)-binding Rossmann-like Domain"/>
    <property type="match status" value="1"/>
</dbReference>
<reference evidence="3 4" key="1">
    <citation type="submission" date="2020-08" db="EMBL/GenBank/DDBJ databases">
        <title>Genomic Encyclopedia of Type Strains, Phase III (KMG-III): the genomes of soil and plant-associated and newly described type strains.</title>
        <authorList>
            <person name="Whitman W."/>
        </authorList>
    </citation>
    <scope>NUCLEOTIDE SEQUENCE [LARGE SCALE GENOMIC DNA]</scope>
    <source>
        <strain evidence="3 4">CECT 5862</strain>
    </source>
</reference>
<dbReference type="InterPro" id="IPR002347">
    <property type="entry name" value="SDR_fam"/>
</dbReference>
<dbReference type="GO" id="GO:0016491">
    <property type="term" value="F:oxidoreductase activity"/>
    <property type="evidence" value="ECO:0007669"/>
    <property type="project" value="UniProtKB-KW"/>
</dbReference>
<sequence>MARLQGKVAIVTGAGSGMGRATAILYAQEGAKVVLAEFNEAAMNDTLAQIQAAGGTAVAIKTDVSKEADVDAMIQKALNEYGQFDVLANIAGIFDAMASVENTSNELFERVMGVNLNGQFYACRSAIKVFNEQATGGTIVNVASVAGYLGARGGAAYTMSKHAVIGLTKNIAAFYGRDNGKIRANVIAPGSIATGMTANLGTLDPLGALTFGDLGPFNGGEAEDIANTALFLASDESKFINGDVITVDGAWTSR</sequence>
<dbReference type="CDD" id="cd05233">
    <property type="entry name" value="SDR_c"/>
    <property type="match status" value="1"/>
</dbReference>
<evidence type="ECO:0000256" key="2">
    <source>
        <dbReference type="ARBA" id="ARBA00023002"/>
    </source>
</evidence>